<keyword evidence="2" id="KW-0812">Transmembrane</keyword>
<dbReference type="Gene3D" id="3.40.50.1820">
    <property type="entry name" value="alpha/beta hydrolase"/>
    <property type="match status" value="1"/>
</dbReference>
<keyword evidence="2" id="KW-0472">Membrane</keyword>
<keyword evidence="5" id="KW-1185">Reference proteome</keyword>
<evidence type="ECO:0000256" key="2">
    <source>
        <dbReference type="SAM" id="Phobius"/>
    </source>
</evidence>
<dbReference type="InterPro" id="IPR013094">
    <property type="entry name" value="AB_hydrolase_3"/>
</dbReference>
<organism evidence="4 5">
    <name type="scientific">Clonostachys solani</name>
    <dbReference type="NCBI Taxonomy" id="160281"/>
    <lineage>
        <taxon>Eukaryota</taxon>
        <taxon>Fungi</taxon>
        <taxon>Dikarya</taxon>
        <taxon>Ascomycota</taxon>
        <taxon>Pezizomycotina</taxon>
        <taxon>Sordariomycetes</taxon>
        <taxon>Hypocreomycetidae</taxon>
        <taxon>Hypocreales</taxon>
        <taxon>Bionectriaceae</taxon>
        <taxon>Clonostachys</taxon>
    </lineage>
</organism>
<evidence type="ECO:0000256" key="1">
    <source>
        <dbReference type="ARBA" id="ARBA00022801"/>
    </source>
</evidence>
<dbReference type="PANTHER" id="PTHR48081:SF31">
    <property type="entry name" value="STERYL ACETYL HYDROLASE MUG81-RELATED"/>
    <property type="match status" value="1"/>
</dbReference>
<feature type="transmembrane region" description="Helical" evidence="2">
    <location>
        <begin position="406"/>
        <end position="425"/>
    </location>
</feature>
<dbReference type="Pfam" id="PF07859">
    <property type="entry name" value="Abhydrolase_3"/>
    <property type="match status" value="1"/>
</dbReference>
<dbReference type="Proteomes" id="UP000775872">
    <property type="component" value="Unassembled WGS sequence"/>
</dbReference>
<keyword evidence="1" id="KW-0378">Hydrolase</keyword>
<comment type="caution">
    <text evidence="4">The sequence shown here is derived from an EMBL/GenBank/DDBJ whole genome shotgun (WGS) entry which is preliminary data.</text>
</comment>
<accession>A0A9P0ENB1</accession>
<dbReference type="SUPFAM" id="SSF53474">
    <property type="entry name" value="alpha/beta-Hydrolases"/>
    <property type="match status" value="1"/>
</dbReference>
<keyword evidence="2" id="KW-1133">Transmembrane helix</keyword>
<dbReference type="EMBL" id="CABFOC020000063">
    <property type="protein sequence ID" value="CAH0055927.1"/>
    <property type="molecule type" value="Genomic_DNA"/>
</dbReference>
<dbReference type="InterPro" id="IPR029058">
    <property type="entry name" value="AB_hydrolase_fold"/>
</dbReference>
<gene>
    <name evidence="4" type="ORF">CSOL1703_00005861</name>
</gene>
<proteinExistence type="predicted"/>
<dbReference type="OrthoDB" id="2152029at2759"/>
<dbReference type="PANTHER" id="PTHR48081">
    <property type="entry name" value="AB HYDROLASE SUPERFAMILY PROTEIN C4A8.06C"/>
    <property type="match status" value="1"/>
</dbReference>
<dbReference type="AlphaFoldDB" id="A0A9P0ENB1"/>
<evidence type="ECO:0000259" key="3">
    <source>
        <dbReference type="Pfam" id="PF07859"/>
    </source>
</evidence>
<reference evidence="5" key="1">
    <citation type="submission" date="2019-06" db="EMBL/GenBank/DDBJ databases">
        <authorList>
            <person name="Broberg M."/>
        </authorList>
    </citation>
    <scope>NUCLEOTIDE SEQUENCE [LARGE SCALE GENOMIC DNA]</scope>
</reference>
<dbReference type="InterPro" id="IPR050300">
    <property type="entry name" value="GDXG_lipolytic_enzyme"/>
</dbReference>
<evidence type="ECO:0000313" key="5">
    <source>
        <dbReference type="Proteomes" id="UP000775872"/>
    </source>
</evidence>
<protein>
    <recommendedName>
        <fullName evidence="3">Alpha/beta hydrolase fold-3 domain-containing protein</fullName>
    </recommendedName>
</protein>
<reference evidence="4 5" key="2">
    <citation type="submission" date="2021-10" db="EMBL/GenBank/DDBJ databases">
        <authorList>
            <person name="Piombo E."/>
        </authorList>
    </citation>
    <scope>NUCLEOTIDE SEQUENCE [LARGE SCALE GENOMIC DNA]</scope>
</reference>
<evidence type="ECO:0000313" key="4">
    <source>
        <dbReference type="EMBL" id="CAH0055927.1"/>
    </source>
</evidence>
<feature type="transmembrane region" description="Helical" evidence="2">
    <location>
        <begin position="367"/>
        <end position="394"/>
    </location>
</feature>
<name>A0A9P0ENB1_9HYPO</name>
<feature type="domain" description="Alpha/beta hydrolase fold-3" evidence="3">
    <location>
        <begin position="109"/>
        <end position="330"/>
    </location>
</feature>
<sequence>MALTNRDVLTFLPKCLWIFLRLSLNTLFAPLRSGRARSKTIGVYIRQRWTQALFYILTAGQIQFIFPVWLAAYKAQMKKSQKPTAVDNVPNTQVQGVWFGDAKTATTIMVYYPGGGHVIPGLAIHAAALDRWTSWCQGRLAIFAIQYSLAPAVMYPTAIGESVEAVRFVLQGPGKGKEIMVGGDSAGGQIALAVMSHLGGHPHPDVDIVRPLDLKGGKVKGVILLSPWTSSDTARFASITELSGVDIISPTAIKYWSDLYQGSKPDDPYIVPEMADANWWMGVGEVTQSIFVSYGQDESFKDAITSWARKFQQGVGNDKVRVVAGENEGHNGPLSLLPERKLAAEIVEHEKSAEGALRYCVGAAHDIHWIGIAFSLALSSVGIVTGSTIAHTFVVNCYKEAAGECIIAVILWRNTIGFAFIYSILLEGQ</sequence>
<dbReference type="GO" id="GO:0016787">
    <property type="term" value="F:hydrolase activity"/>
    <property type="evidence" value="ECO:0007669"/>
    <property type="project" value="UniProtKB-KW"/>
</dbReference>
<feature type="transmembrane region" description="Helical" evidence="2">
    <location>
        <begin position="52"/>
        <end position="72"/>
    </location>
</feature>